<keyword evidence="2" id="KW-0175">Coiled coil</keyword>
<name>A0AA39QLK9_9AGAR</name>
<dbReference type="EMBL" id="JAUEPU010000003">
    <property type="protein sequence ID" value="KAK0504200.1"/>
    <property type="molecule type" value="Genomic_DNA"/>
</dbReference>
<evidence type="ECO:0000313" key="7">
    <source>
        <dbReference type="Proteomes" id="UP001175228"/>
    </source>
</evidence>
<feature type="domain" description="DUF7708" evidence="4">
    <location>
        <begin position="104"/>
        <end position="221"/>
    </location>
</feature>
<keyword evidence="7" id="KW-1185">Reference proteome</keyword>
<evidence type="ECO:0008006" key="8">
    <source>
        <dbReference type="Google" id="ProtNLM"/>
    </source>
</evidence>
<evidence type="ECO:0000256" key="3">
    <source>
        <dbReference type="SAM" id="MobiDB-lite"/>
    </source>
</evidence>
<accession>A0AA39QLK9</accession>
<dbReference type="PANTHER" id="PTHR10039:SF14">
    <property type="entry name" value="NACHT DOMAIN-CONTAINING PROTEIN"/>
    <property type="match status" value="1"/>
</dbReference>
<comment type="caution">
    <text evidence="6">The sequence shown here is derived from an EMBL/GenBank/DDBJ whole genome shotgun (WGS) entry which is preliminary data.</text>
</comment>
<evidence type="ECO:0000313" key="6">
    <source>
        <dbReference type="EMBL" id="KAK0504200.1"/>
    </source>
</evidence>
<reference evidence="6" key="1">
    <citation type="submission" date="2023-06" db="EMBL/GenBank/DDBJ databases">
        <authorList>
            <consortium name="Lawrence Berkeley National Laboratory"/>
            <person name="Ahrendt S."/>
            <person name="Sahu N."/>
            <person name="Indic B."/>
            <person name="Wong-Bajracharya J."/>
            <person name="Merenyi Z."/>
            <person name="Ke H.-M."/>
            <person name="Monk M."/>
            <person name="Kocsube S."/>
            <person name="Drula E."/>
            <person name="Lipzen A."/>
            <person name="Balint B."/>
            <person name="Henrissat B."/>
            <person name="Andreopoulos B."/>
            <person name="Martin F.M."/>
            <person name="Harder C.B."/>
            <person name="Rigling D."/>
            <person name="Ford K.L."/>
            <person name="Foster G.D."/>
            <person name="Pangilinan J."/>
            <person name="Papanicolaou A."/>
            <person name="Barry K."/>
            <person name="LaButti K."/>
            <person name="Viragh M."/>
            <person name="Koriabine M."/>
            <person name="Yan M."/>
            <person name="Riley R."/>
            <person name="Champramary S."/>
            <person name="Plett K.L."/>
            <person name="Tsai I.J."/>
            <person name="Slot J."/>
            <person name="Sipos G."/>
            <person name="Plett J."/>
            <person name="Nagy L.G."/>
            <person name="Grigoriev I.V."/>
        </authorList>
    </citation>
    <scope>NUCLEOTIDE SEQUENCE</scope>
    <source>
        <strain evidence="6">HWK02</strain>
    </source>
</reference>
<evidence type="ECO:0000259" key="4">
    <source>
        <dbReference type="Pfam" id="PF24809"/>
    </source>
</evidence>
<proteinExistence type="predicted"/>
<dbReference type="InterPro" id="IPR056125">
    <property type="entry name" value="DUF7708"/>
</dbReference>
<keyword evidence="1" id="KW-0677">Repeat</keyword>
<evidence type="ECO:0000256" key="1">
    <source>
        <dbReference type="ARBA" id="ARBA00022737"/>
    </source>
</evidence>
<feature type="region of interest" description="Disordered" evidence="3">
    <location>
        <begin position="1047"/>
        <end position="1171"/>
    </location>
</feature>
<organism evidence="6 7">
    <name type="scientific">Armillaria luteobubalina</name>
    <dbReference type="NCBI Taxonomy" id="153913"/>
    <lineage>
        <taxon>Eukaryota</taxon>
        <taxon>Fungi</taxon>
        <taxon>Dikarya</taxon>
        <taxon>Basidiomycota</taxon>
        <taxon>Agaricomycotina</taxon>
        <taxon>Agaricomycetes</taxon>
        <taxon>Agaricomycetidae</taxon>
        <taxon>Agaricales</taxon>
        <taxon>Marasmiineae</taxon>
        <taxon>Physalacriaceae</taxon>
        <taxon>Armillaria</taxon>
    </lineage>
</organism>
<feature type="compositionally biased region" description="Acidic residues" evidence="3">
    <location>
        <begin position="1064"/>
        <end position="1075"/>
    </location>
</feature>
<dbReference type="Proteomes" id="UP001175228">
    <property type="component" value="Unassembled WGS sequence"/>
</dbReference>
<protein>
    <recommendedName>
        <fullName evidence="8">NACHT domain-containing protein</fullName>
    </recommendedName>
</protein>
<feature type="compositionally biased region" description="Acidic residues" evidence="3">
    <location>
        <begin position="1130"/>
        <end position="1149"/>
    </location>
</feature>
<dbReference type="SUPFAM" id="SSF52540">
    <property type="entry name" value="P-loop containing nucleoside triphosphate hydrolases"/>
    <property type="match status" value="1"/>
</dbReference>
<feature type="coiled-coil region" evidence="2">
    <location>
        <begin position="197"/>
        <end position="224"/>
    </location>
</feature>
<evidence type="ECO:0000259" key="5">
    <source>
        <dbReference type="Pfam" id="PF24883"/>
    </source>
</evidence>
<sequence>MSQPAEAVASGEESADDSIFMRALNRYLAQLDKKKLHKRKFLTNCITMSREDRPNAGTINALIQEAENNSMQRRRPLMKVLKPIVDALNGFDELLKAITESVYPMPASIIWAALSTIVKGFHRYFGLFDEIRRELNYLSLELVRMTEYETLYANSENMRNLLCDSYMSVLRFWSAVEKQCEESSIKGVLKQTFSFKLDKLNKIIEEIKDNNDGMEKLADITEARLAKSAREDADREWKEARLERIESRMERQAASKFREEQRQEHQDDHYRKVCAWLGSQKANSFNTDRHKRNVDSRAKMTCQWLLSNSYYVTWRGDTVSDLVSDPILWVYGPPGSGKTFLCSRAIQDIQETYPDAAVVYHFFRFDKSHTVAEILSILAGSLFQVYWDRHRRVSEELHNKTQKNSHMPESIEEVIKLLVENSGFSRVFFFLDGLDEELDNRERAPLNSRWDAASKVLESIISLMEKSPGAIHLWCSSQNHLRIVEFFSTHKVTVLDTKEHFKEDVKFYLTAKISELGGQEFSDEHKQEIMSKLGERVHDEGNFLWARFMISDIREVADDWSKINAFITESHPSSLDDHYQKIFSRIDKRHKALACEVFSLITFARRPLRIKEIQEAIGILRNPKHPKESTPFSSKMKLIFSPLIELRGDVETADEDRTCHLFHSTVRTFLYKQPAILGRYELQSRGCSTHPCCCITPDAIANACLHYLSQDCYARLLQKSDNGEWKVQTDNSYEPVEAHRFLIYSAKYWDKHLDDLENLRSPDILKERVRTFMTSSNFQTCIQVQSLWVDSQFGTFREASALTQRFLRRVLPEWLKESEDQGFKALWQNYRLFLREWRRFLYCMKCNNPECNLSLYAGQVDRCWWGALGPSNFLSKLPGRYTSFAFKEIGDRVVDWEKDHLCEGICISGNSLKILRLEHHDRISKSLSFLCEYWSLQGASLPVLIKKQSIQTDERSTNWSTFVTDSEDNPRMRNGRALPAAFSPDCSSLRLGGQIFILDENGDFSPVEAFEPLDTDASWWPSYFDDWAIRGNYVVLANRSNVAARKVNETASESGIAQEGGGSDLDDEDDDEDHGEDSGKDDYDDDGEQISDDSDDEAYESWSECSTEHSEDCLSEDDMITPWAGPDSELGSDTDASESQSEAESDDDTGDKTGEDIDSESDYNSYESDYVPPSAVVGYGELHSDDEDFFWDDGYDDDDFFSWQRGGTIENEDSDDDMPVNYHRRYGSKSGDQKGMHASITVVDTRLLATTKVFHFSQRVRHVLYDSPPVIHPTSSLLVWPLGCGDVLFADFLNNTYFSRRLRPSTAHTGQIFMKCHFSLCGQYLYVACLEGQSKHRRRKDSNFVRLALMVFTYRLCGKKTSRSPPTLIHRARIFLGTESCISVSNLPYTLTWTPKDLYFTCSKTELKVYRVYLFNPNKGNPDGSVPSVVVPKEVLVLPDTTQRRKVYFFPPDDDRHPSRVIVGSEIMPKGEQDEDEESGSTAHYGRDCFGLNGSVLSPPIGCYLHKTDLGDWVESQNRSKIPKDQGIGKLDRLLEKFNPQDDCDLEPYLF</sequence>
<feature type="compositionally biased region" description="Acidic residues" evidence="3">
    <location>
        <begin position="1082"/>
        <end position="1099"/>
    </location>
</feature>
<dbReference type="Pfam" id="PF24809">
    <property type="entry name" value="DUF7708"/>
    <property type="match status" value="1"/>
</dbReference>
<gene>
    <name evidence="6" type="ORF">EDD18DRAFT_1132392</name>
</gene>
<dbReference type="Pfam" id="PF24883">
    <property type="entry name" value="NPHP3_N"/>
    <property type="match status" value="1"/>
</dbReference>
<dbReference type="InterPro" id="IPR027417">
    <property type="entry name" value="P-loop_NTPase"/>
</dbReference>
<feature type="domain" description="Nephrocystin 3-like N-terminal" evidence="5">
    <location>
        <begin position="301"/>
        <end position="477"/>
    </location>
</feature>
<dbReference type="Gene3D" id="3.40.50.300">
    <property type="entry name" value="P-loop containing nucleotide triphosphate hydrolases"/>
    <property type="match status" value="1"/>
</dbReference>
<evidence type="ECO:0000256" key="2">
    <source>
        <dbReference type="SAM" id="Coils"/>
    </source>
</evidence>
<dbReference type="PANTHER" id="PTHR10039">
    <property type="entry name" value="AMELOGENIN"/>
    <property type="match status" value="1"/>
</dbReference>
<dbReference type="InterPro" id="IPR056884">
    <property type="entry name" value="NPHP3-like_N"/>
</dbReference>